<dbReference type="EMBL" id="JABSTV010001248">
    <property type="protein sequence ID" value="KAH7969019.1"/>
    <property type="molecule type" value="Genomic_DNA"/>
</dbReference>
<dbReference type="VEuPathDB" id="VectorBase:RSAN_038254"/>
<evidence type="ECO:0000313" key="3">
    <source>
        <dbReference type="Proteomes" id="UP000821837"/>
    </source>
</evidence>
<organism evidence="2 3">
    <name type="scientific">Rhipicephalus sanguineus</name>
    <name type="common">Brown dog tick</name>
    <name type="synonym">Ixodes sanguineus</name>
    <dbReference type="NCBI Taxonomy" id="34632"/>
    <lineage>
        <taxon>Eukaryota</taxon>
        <taxon>Metazoa</taxon>
        <taxon>Ecdysozoa</taxon>
        <taxon>Arthropoda</taxon>
        <taxon>Chelicerata</taxon>
        <taxon>Arachnida</taxon>
        <taxon>Acari</taxon>
        <taxon>Parasitiformes</taxon>
        <taxon>Ixodida</taxon>
        <taxon>Ixodoidea</taxon>
        <taxon>Ixodidae</taxon>
        <taxon>Rhipicephalinae</taxon>
        <taxon>Rhipicephalus</taxon>
        <taxon>Rhipicephalus</taxon>
    </lineage>
</organism>
<keyword evidence="3" id="KW-1185">Reference proteome</keyword>
<dbReference type="AlphaFoldDB" id="A0A9D4Q709"/>
<name>A0A9D4Q709_RHISA</name>
<gene>
    <name evidence="2" type="ORF">HPB52_013686</name>
</gene>
<proteinExistence type="predicted"/>
<protein>
    <submittedName>
        <fullName evidence="2">Uncharacterized protein</fullName>
    </submittedName>
</protein>
<dbReference type="Proteomes" id="UP000821837">
    <property type="component" value="Unassembled WGS sequence"/>
</dbReference>
<reference evidence="2" key="1">
    <citation type="journal article" date="2020" name="Cell">
        <title>Large-Scale Comparative Analyses of Tick Genomes Elucidate Their Genetic Diversity and Vector Capacities.</title>
        <authorList>
            <consortium name="Tick Genome and Microbiome Consortium (TIGMIC)"/>
            <person name="Jia N."/>
            <person name="Wang J."/>
            <person name="Shi W."/>
            <person name="Du L."/>
            <person name="Sun Y."/>
            <person name="Zhan W."/>
            <person name="Jiang J.F."/>
            <person name="Wang Q."/>
            <person name="Zhang B."/>
            <person name="Ji P."/>
            <person name="Bell-Sakyi L."/>
            <person name="Cui X.M."/>
            <person name="Yuan T.T."/>
            <person name="Jiang B.G."/>
            <person name="Yang W.F."/>
            <person name="Lam T.T."/>
            <person name="Chang Q.C."/>
            <person name="Ding S.J."/>
            <person name="Wang X.J."/>
            <person name="Zhu J.G."/>
            <person name="Ruan X.D."/>
            <person name="Zhao L."/>
            <person name="Wei J.T."/>
            <person name="Ye R.Z."/>
            <person name="Que T.C."/>
            <person name="Du C.H."/>
            <person name="Zhou Y.H."/>
            <person name="Cheng J.X."/>
            <person name="Dai P.F."/>
            <person name="Guo W.B."/>
            <person name="Han X.H."/>
            <person name="Huang E.J."/>
            <person name="Li L.F."/>
            <person name="Wei W."/>
            <person name="Gao Y.C."/>
            <person name="Liu J.Z."/>
            <person name="Shao H.Z."/>
            <person name="Wang X."/>
            <person name="Wang C.C."/>
            <person name="Yang T.C."/>
            <person name="Huo Q.B."/>
            <person name="Li W."/>
            <person name="Chen H.Y."/>
            <person name="Chen S.E."/>
            <person name="Zhou L.G."/>
            <person name="Ni X.B."/>
            <person name="Tian J.H."/>
            <person name="Sheng Y."/>
            <person name="Liu T."/>
            <person name="Pan Y.S."/>
            <person name="Xia L.Y."/>
            <person name="Li J."/>
            <person name="Zhao F."/>
            <person name="Cao W.C."/>
        </authorList>
    </citation>
    <scope>NUCLEOTIDE SEQUENCE</scope>
    <source>
        <strain evidence="2">Rsan-2018</strain>
    </source>
</reference>
<sequence length="139" mass="14584">MDEADAEETVAEVGREAPPTVKPSESTSVEAAEKSKASTEQWPPLTEAADAKARKNNDLCATLADNDGDKPADMDNSEASTSSPSAKRAHEDTGEATTNDDGEGQPPSKTPPIRRPTYRPRPNLSTSKTVAATPPPAPT</sequence>
<feature type="region of interest" description="Disordered" evidence="1">
    <location>
        <begin position="1"/>
        <end position="139"/>
    </location>
</feature>
<evidence type="ECO:0000256" key="1">
    <source>
        <dbReference type="SAM" id="MobiDB-lite"/>
    </source>
</evidence>
<accession>A0A9D4Q709</accession>
<feature type="compositionally biased region" description="Acidic residues" evidence="1">
    <location>
        <begin position="1"/>
        <end position="10"/>
    </location>
</feature>
<evidence type="ECO:0000313" key="2">
    <source>
        <dbReference type="EMBL" id="KAH7969019.1"/>
    </source>
</evidence>
<comment type="caution">
    <text evidence="2">The sequence shown here is derived from an EMBL/GenBank/DDBJ whole genome shotgun (WGS) entry which is preliminary data.</text>
</comment>
<reference evidence="2" key="2">
    <citation type="submission" date="2021-09" db="EMBL/GenBank/DDBJ databases">
        <authorList>
            <person name="Jia N."/>
            <person name="Wang J."/>
            <person name="Shi W."/>
            <person name="Du L."/>
            <person name="Sun Y."/>
            <person name="Zhan W."/>
            <person name="Jiang J."/>
            <person name="Wang Q."/>
            <person name="Zhang B."/>
            <person name="Ji P."/>
            <person name="Sakyi L.B."/>
            <person name="Cui X."/>
            <person name="Yuan T."/>
            <person name="Jiang B."/>
            <person name="Yang W."/>
            <person name="Lam T.T.-Y."/>
            <person name="Chang Q."/>
            <person name="Ding S."/>
            <person name="Wang X."/>
            <person name="Zhu J."/>
            <person name="Ruan X."/>
            <person name="Zhao L."/>
            <person name="Wei J."/>
            <person name="Que T."/>
            <person name="Du C."/>
            <person name="Cheng J."/>
            <person name="Dai P."/>
            <person name="Han X."/>
            <person name="Huang E."/>
            <person name="Gao Y."/>
            <person name="Liu J."/>
            <person name="Shao H."/>
            <person name="Ye R."/>
            <person name="Li L."/>
            <person name="Wei W."/>
            <person name="Wang X."/>
            <person name="Wang C."/>
            <person name="Huo Q."/>
            <person name="Li W."/>
            <person name="Guo W."/>
            <person name="Chen H."/>
            <person name="Chen S."/>
            <person name="Zhou L."/>
            <person name="Zhou L."/>
            <person name="Ni X."/>
            <person name="Tian J."/>
            <person name="Zhou Y."/>
            <person name="Sheng Y."/>
            <person name="Liu T."/>
            <person name="Pan Y."/>
            <person name="Xia L."/>
            <person name="Li J."/>
            <person name="Zhao F."/>
            <person name="Cao W."/>
        </authorList>
    </citation>
    <scope>NUCLEOTIDE SEQUENCE</scope>
    <source>
        <strain evidence="2">Rsan-2018</strain>
        <tissue evidence="2">Larvae</tissue>
    </source>
</reference>